<name>A0A6S6ZK31_9BURK</name>
<sequence length="46" mass="4946">MRGFLAGLTSDAEYDAITAYFVEPEEEEGLTIVRHASTESGQAGLL</sequence>
<accession>A0A6S6ZK31</accession>
<evidence type="ECO:0000313" key="1">
    <source>
        <dbReference type="EMBL" id="CAB3651814.1"/>
    </source>
</evidence>
<protein>
    <submittedName>
        <fullName evidence="1">Uncharacterized protein</fullName>
    </submittedName>
</protein>
<reference evidence="1 2" key="1">
    <citation type="submission" date="2020-04" db="EMBL/GenBank/DDBJ databases">
        <authorList>
            <person name="De Canck E."/>
        </authorList>
    </citation>
    <scope>NUCLEOTIDE SEQUENCE [LARGE SCALE GENOMIC DNA]</scope>
    <source>
        <strain evidence="1 2">LMG 26690</strain>
    </source>
</reference>
<dbReference type="Proteomes" id="UP000494214">
    <property type="component" value="Unassembled WGS sequence"/>
</dbReference>
<proteinExistence type="predicted"/>
<evidence type="ECO:0000313" key="2">
    <source>
        <dbReference type="Proteomes" id="UP000494214"/>
    </source>
</evidence>
<dbReference type="AlphaFoldDB" id="A0A6S6ZK31"/>
<gene>
    <name evidence="1" type="ORF">LMG26690_00098</name>
</gene>
<dbReference type="EMBL" id="CADIJM010000001">
    <property type="protein sequence ID" value="CAB3651814.1"/>
    <property type="molecule type" value="Genomic_DNA"/>
</dbReference>
<dbReference type="RefSeq" id="WP_254594843.1">
    <property type="nucleotide sequence ID" value="NZ_CADIJM010000001.1"/>
</dbReference>
<keyword evidence="2" id="KW-1185">Reference proteome</keyword>
<organism evidence="1 2">
    <name type="scientific">Achromobacter animicus</name>
    <dbReference type="NCBI Taxonomy" id="1389935"/>
    <lineage>
        <taxon>Bacteria</taxon>
        <taxon>Pseudomonadati</taxon>
        <taxon>Pseudomonadota</taxon>
        <taxon>Betaproteobacteria</taxon>
        <taxon>Burkholderiales</taxon>
        <taxon>Alcaligenaceae</taxon>
        <taxon>Achromobacter</taxon>
    </lineage>
</organism>